<keyword evidence="5 7" id="KW-0460">Magnesium</keyword>
<dbReference type="HAMAP" id="MF_01471">
    <property type="entry name" value="Cas2"/>
    <property type="match status" value="1"/>
</dbReference>
<dbReference type="Gene3D" id="3.30.70.2650">
    <property type="match status" value="1"/>
</dbReference>
<evidence type="ECO:0000256" key="1">
    <source>
        <dbReference type="ARBA" id="ARBA00022722"/>
    </source>
</evidence>
<keyword evidence="3 7" id="KW-0255">Endonuclease</keyword>
<dbReference type="InterPro" id="IPR048846">
    <property type="entry name" value="PaaX-like_central"/>
</dbReference>
<feature type="binding site" evidence="7">
    <location>
        <position position="97"/>
    </location>
    <ligand>
        <name>Mg(2+)</name>
        <dbReference type="ChEBI" id="CHEBI:18420"/>
        <note>catalytic</note>
    </ligand>
</feature>
<proteinExistence type="inferred from homology"/>
<organism evidence="9 10">
    <name type="scientific">Candidatus Amesbacteria bacterium GW2011_GWA2_42_12</name>
    <dbReference type="NCBI Taxonomy" id="1618356"/>
    <lineage>
        <taxon>Bacteria</taxon>
        <taxon>Candidatus Amesiibacteriota</taxon>
    </lineage>
</organism>
<keyword evidence="1 7" id="KW-0540">Nuclease</keyword>
<dbReference type="GO" id="GO:0046872">
    <property type="term" value="F:metal ion binding"/>
    <property type="evidence" value="ECO:0007669"/>
    <property type="project" value="UniProtKB-UniRule"/>
</dbReference>
<evidence type="ECO:0000256" key="7">
    <source>
        <dbReference type="HAMAP-Rule" id="MF_01471"/>
    </source>
</evidence>
<evidence type="ECO:0000256" key="5">
    <source>
        <dbReference type="ARBA" id="ARBA00022842"/>
    </source>
</evidence>
<dbReference type="NCBIfam" id="TIGR01573">
    <property type="entry name" value="cas2"/>
    <property type="match status" value="1"/>
</dbReference>
<dbReference type="AlphaFoldDB" id="A0A0G1B644"/>
<comment type="function">
    <text evidence="7">CRISPR (clustered regularly interspaced short palindromic repeat), is an adaptive immune system that provides protection against mobile genetic elements (viruses, transposable elements and conjugative plasmids). CRISPR clusters contain sequences complementary to antecedent mobile elements and target invading nucleic acids. CRISPR clusters are transcribed and processed into CRISPR RNA (crRNA). Functions as a ssRNA-specific endoribonuclease. Involved in the integration of spacer DNA into the CRISPR cassette.</text>
</comment>
<dbReference type="EMBL" id="LCCN01000003">
    <property type="protein sequence ID" value="KKS33013.1"/>
    <property type="molecule type" value="Genomic_DNA"/>
</dbReference>
<evidence type="ECO:0000313" key="9">
    <source>
        <dbReference type="EMBL" id="KKS33013.1"/>
    </source>
</evidence>
<reference evidence="9 10" key="1">
    <citation type="journal article" date="2015" name="Nature">
        <title>rRNA introns, odd ribosomes, and small enigmatic genomes across a large radiation of phyla.</title>
        <authorList>
            <person name="Brown C.T."/>
            <person name="Hug L.A."/>
            <person name="Thomas B.C."/>
            <person name="Sharon I."/>
            <person name="Castelle C.J."/>
            <person name="Singh A."/>
            <person name="Wilkins M.J."/>
            <person name="Williams K.H."/>
            <person name="Banfield J.F."/>
        </authorList>
    </citation>
    <scope>NUCLEOTIDE SEQUENCE [LARGE SCALE GENOMIC DNA]</scope>
</reference>
<evidence type="ECO:0000256" key="4">
    <source>
        <dbReference type="ARBA" id="ARBA00022801"/>
    </source>
</evidence>
<dbReference type="PANTHER" id="PTHR30319">
    <property type="entry name" value="PHENYLACETIC ACID REGULATOR-RELATED TRANSCRIPTIONAL REPRESSOR"/>
    <property type="match status" value="1"/>
</dbReference>
<dbReference type="GO" id="GO:0004521">
    <property type="term" value="F:RNA endonuclease activity"/>
    <property type="evidence" value="ECO:0007669"/>
    <property type="project" value="InterPro"/>
</dbReference>
<dbReference type="EC" id="3.1.-.-" evidence="7"/>
<comment type="caution">
    <text evidence="9">The sequence shown here is derived from an EMBL/GenBank/DDBJ whole genome shotgun (WGS) entry which is preliminary data.</text>
</comment>
<dbReference type="Proteomes" id="UP000034160">
    <property type="component" value="Unassembled WGS sequence"/>
</dbReference>
<sequence>MLADTGEILLPPGSRLEIWKRMHGTVRLEIEDYFPSVVKQVANRLERRGLVKKMETKDGLVFEITDRGKKEVLRYRLGEMKQKRGKWDGLWRLVFFDIPEKNKGKRDNLRKFLKTLGMEQMQESVFVSPYDISGEVKYLREILEIPHGVKLGVLQKIENEEELKEIFSL</sequence>
<evidence type="ECO:0000256" key="6">
    <source>
        <dbReference type="ARBA" id="ARBA00023118"/>
    </source>
</evidence>
<accession>A0A0G1B644</accession>
<comment type="subunit">
    <text evidence="7">Homodimer, forms a heterotetramer with a Cas1 homodimer.</text>
</comment>
<name>A0A0G1B644_9BACT</name>
<dbReference type="GO" id="GO:0006351">
    <property type="term" value="P:DNA-templated transcription"/>
    <property type="evidence" value="ECO:0007669"/>
    <property type="project" value="TreeGrafter"/>
</dbReference>
<dbReference type="GO" id="GO:0043571">
    <property type="term" value="P:maintenance of CRISPR repeat elements"/>
    <property type="evidence" value="ECO:0007669"/>
    <property type="project" value="UniProtKB-UniRule"/>
</dbReference>
<dbReference type="GO" id="GO:0051607">
    <property type="term" value="P:defense response to virus"/>
    <property type="evidence" value="ECO:0007669"/>
    <property type="project" value="UniProtKB-UniRule"/>
</dbReference>
<dbReference type="STRING" id="1618356.UU93_C0003G0021"/>
<protein>
    <recommendedName>
        <fullName evidence="7">CRISPR-associated endoribonuclease Cas2</fullName>
        <ecNumber evidence="7">3.1.-.-</ecNumber>
    </recommendedName>
</protein>
<dbReference type="InterPro" id="IPR021127">
    <property type="entry name" value="CRISPR_associated_Cas2"/>
</dbReference>
<keyword evidence="4 7" id="KW-0378">Hydrolase</keyword>
<evidence type="ECO:0000256" key="2">
    <source>
        <dbReference type="ARBA" id="ARBA00022723"/>
    </source>
</evidence>
<evidence type="ECO:0000259" key="8">
    <source>
        <dbReference type="Pfam" id="PF20803"/>
    </source>
</evidence>
<dbReference type="PANTHER" id="PTHR30319:SF1">
    <property type="entry name" value="TRANSCRIPTIONAL REPRESSOR PAAX"/>
    <property type="match status" value="1"/>
</dbReference>
<keyword evidence="6 7" id="KW-0051">Antiviral defense</keyword>
<evidence type="ECO:0000256" key="3">
    <source>
        <dbReference type="ARBA" id="ARBA00022759"/>
    </source>
</evidence>
<gene>
    <name evidence="7" type="primary">cas2</name>
    <name evidence="9" type="ORF">UU93_C0003G0021</name>
</gene>
<comment type="cofactor">
    <cofactor evidence="7">
        <name>Mg(2+)</name>
        <dbReference type="ChEBI" id="CHEBI:18420"/>
    </cofactor>
</comment>
<feature type="domain" description="Transcriptional repressor PaaX-like central Cas2-like" evidence="8">
    <location>
        <begin position="85"/>
        <end position="156"/>
    </location>
</feature>
<dbReference type="Pfam" id="PF20803">
    <property type="entry name" value="PaaX_M"/>
    <property type="match status" value="1"/>
</dbReference>
<evidence type="ECO:0000313" key="10">
    <source>
        <dbReference type="Proteomes" id="UP000034160"/>
    </source>
</evidence>
<keyword evidence="2 7" id="KW-0479">Metal-binding</keyword>
<dbReference type="GO" id="GO:0016787">
    <property type="term" value="F:hydrolase activity"/>
    <property type="evidence" value="ECO:0007669"/>
    <property type="project" value="UniProtKB-KW"/>
</dbReference>
<comment type="similarity">
    <text evidence="7">Belongs to the CRISPR-associated endoribonuclease Cas2 protein family.</text>
</comment>
<dbReference type="SUPFAM" id="SSF143430">
    <property type="entry name" value="TTP0101/SSO1404-like"/>
    <property type="match status" value="1"/>
</dbReference>